<evidence type="ECO:0000313" key="1">
    <source>
        <dbReference type="EMBL" id="KAA6332079.1"/>
    </source>
</evidence>
<proteinExistence type="predicted"/>
<gene>
    <name evidence="1" type="ORF">EZS27_019374</name>
</gene>
<sequence>MIIFYEKRMIMKVTAIIEKNKNEFYAVYVNDILPGFGLNGMGASVEEAKTDMLLAFSEYKEMCLVENKLIPELEFEYKYDLASFFNYFNWINVSKLAAKAGINDSLLRQYKNGLAFASEKQALKLQDCLHQLGNELSTARF</sequence>
<protein>
    <recommendedName>
        <fullName evidence="2">HicB-like antitoxin of toxin-antitoxin system domain-containing protein</fullName>
    </recommendedName>
</protein>
<dbReference type="EMBL" id="SNRY01001288">
    <property type="protein sequence ID" value="KAA6332079.1"/>
    <property type="molecule type" value="Genomic_DNA"/>
</dbReference>
<organism evidence="1">
    <name type="scientific">termite gut metagenome</name>
    <dbReference type="NCBI Taxonomy" id="433724"/>
    <lineage>
        <taxon>unclassified sequences</taxon>
        <taxon>metagenomes</taxon>
        <taxon>organismal metagenomes</taxon>
    </lineage>
</organism>
<evidence type="ECO:0008006" key="2">
    <source>
        <dbReference type="Google" id="ProtNLM"/>
    </source>
</evidence>
<name>A0A5J4REI3_9ZZZZ</name>
<reference evidence="1" key="1">
    <citation type="submission" date="2019-03" db="EMBL/GenBank/DDBJ databases">
        <title>Single cell metagenomics reveals metabolic interactions within the superorganism composed of flagellate Streblomastix strix and complex community of Bacteroidetes bacteria on its surface.</title>
        <authorList>
            <person name="Treitli S.C."/>
            <person name="Kolisko M."/>
            <person name="Husnik F."/>
            <person name="Keeling P."/>
            <person name="Hampl V."/>
        </authorList>
    </citation>
    <scope>NUCLEOTIDE SEQUENCE</scope>
    <source>
        <strain evidence="1">STM</strain>
    </source>
</reference>
<accession>A0A5J4REI3</accession>
<dbReference type="SUPFAM" id="SSF143100">
    <property type="entry name" value="TTHA1013/TTHA0281-like"/>
    <property type="match status" value="1"/>
</dbReference>
<comment type="caution">
    <text evidence="1">The sequence shown here is derived from an EMBL/GenBank/DDBJ whole genome shotgun (WGS) entry which is preliminary data.</text>
</comment>
<dbReference type="InterPro" id="IPR035069">
    <property type="entry name" value="TTHA1013/TTHA0281-like"/>
</dbReference>
<dbReference type="AlphaFoldDB" id="A0A5J4REI3"/>